<dbReference type="InterPro" id="IPR014529">
    <property type="entry name" value="UCP026631"/>
</dbReference>
<keyword evidence="2" id="KW-1133">Transmembrane helix</keyword>
<evidence type="ECO:0000256" key="1">
    <source>
        <dbReference type="SAM" id="MobiDB-lite"/>
    </source>
</evidence>
<dbReference type="PANTHER" id="PTHR34473:SF2">
    <property type="entry name" value="UPF0699 TRANSMEMBRANE PROTEIN YDBT"/>
    <property type="match status" value="1"/>
</dbReference>
<proteinExistence type="predicted"/>
<gene>
    <name evidence="4" type="ORF">H3146_04615</name>
</gene>
<protein>
    <submittedName>
        <fullName evidence="4">PH domain-containing protein</fullName>
    </submittedName>
</protein>
<dbReference type="PANTHER" id="PTHR34473">
    <property type="entry name" value="UPF0699 TRANSMEMBRANE PROTEIN YDBS"/>
    <property type="match status" value="1"/>
</dbReference>
<dbReference type="Pfam" id="PF03703">
    <property type="entry name" value="bPH_2"/>
    <property type="match status" value="3"/>
</dbReference>
<feature type="transmembrane region" description="Helical" evidence="2">
    <location>
        <begin position="223"/>
        <end position="250"/>
    </location>
</feature>
<dbReference type="Proteomes" id="UP000525686">
    <property type="component" value="Unassembled WGS sequence"/>
</dbReference>
<feature type="domain" description="YdbS-like PH" evidence="3">
    <location>
        <begin position="114"/>
        <end position="191"/>
    </location>
</feature>
<feature type="region of interest" description="Disordered" evidence="1">
    <location>
        <begin position="1"/>
        <end position="42"/>
    </location>
</feature>
<dbReference type="EMBL" id="JABJWZ010000023">
    <property type="protein sequence ID" value="MBB1252653.1"/>
    <property type="molecule type" value="Genomic_DNA"/>
</dbReference>
<feature type="domain" description="YdbS-like PH" evidence="3">
    <location>
        <begin position="387"/>
        <end position="460"/>
    </location>
</feature>
<accession>A0A7W3WI06</accession>
<feature type="domain" description="YdbS-like PH" evidence="3">
    <location>
        <begin position="284"/>
        <end position="349"/>
    </location>
</feature>
<evidence type="ECO:0000313" key="5">
    <source>
        <dbReference type="Proteomes" id="UP000525686"/>
    </source>
</evidence>
<name>A0A7W3WI06_9ACTN</name>
<dbReference type="PIRSF" id="PIRSF026631">
    <property type="entry name" value="UCP026631"/>
    <property type="match status" value="1"/>
</dbReference>
<feature type="transmembrane region" description="Helical" evidence="2">
    <location>
        <begin position="92"/>
        <end position="117"/>
    </location>
</feature>
<evidence type="ECO:0000313" key="4">
    <source>
        <dbReference type="EMBL" id="MBB1252653.1"/>
    </source>
</evidence>
<comment type="caution">
    <text evidence="4">The sequence shown here is derived from an EMBL/GenBank/DDBJ whole genome shotgun (WGS) entry which is preliminary data.</text>
</comment>
<feature type="transmembrane region" description="Helical" evidence="2">
    <location>
        <begin position="256"/>
        <end position="277"/>
    </location>
</feature>
<evidence type="ECO:0000259" key="3">
    <source>
        <dbReference type="Pfam" id="PF03703"/>
    </source>
</evidence>
<sequence>MPGNEERGGGGAGPGPGPGWKRDHPTGRTEPSGPGGPGAARGVARLLPARPEGRRLHPITPWRRTWAPIAALAVFAVQDFNRAREWFTQLTVGWLLVAFLLLLPAAAAYGFLSWWVTSYQVTDTELRIRTGLLFRRVAHIRLDRLQAVDVTRPLLARAVGVAKLKLDVVGTNDKDELAFVGEEEAVALRAELLARAAGIAPEAAPSAGEAPERELVRVPPSRLTVALLLMGTGWGFLAATIVAPLLIYWWTGSLGAAVATGVPMLGGAWVATLGRYLTEYDWKVAESPDGLRLDHGLLNREHATVPPGRVQSVRIVEPLLWRRLDWVRVELEVAGSDIGNSVLLPVAPRGVAAGVLARVLPGVDLAEAASVTRPVPRRARWAVPVWWRGYGHGVTDAVFATRRGLLRRELTLVPHAKVQSVRLSQGPWERRLGLADVLVDHGANGTASARLRDVEEAYAIVGAQAERSRTGRRTARPDRWLT</sequence>
<keyword evidence="2" id="KW-0812">Transmembrane</keyword>
<reference evidence="5" key="1">
    <citation type="submission" date="2020-05" db="EMBL/GenBank/DDBJ databases">
        <title>Classification of alakaliphilic streptomycetes isolated from an alkaline soil next to Lonar Crater, India and a proposal for the recognition of Streptomyces alkaliterrae sp. nov.</title>
        <authorList>
            <person name="Golinska P."/>
        </authorList>
    </citation>
    <scope>NUCLEOTIDE SEQUENCE [LARGE SCALE GENOMIC DNA]</scope>
    <source>
        <strain evidence="5">OF3</strain>
    </source>
</reference>
<evidence type="ECO:0000256" key="2">
    <source>
        <dbReference type="SAM" id="Phobius"/>
    </source>
</evidence>
<keyword evidence="2" id="KW-0472">Membrane</keyword>
<organism evidence="4 5">
    <name type="scientific">Streptomyces alkaliterrae</name>
    <dbReference type="NCBI Taxonomy" id="2213162"/>
    <lineage>
        <taxon>Bacteria</taxon>
        <taxon>Bacillati</taxon>
        <taxon>Actinomycetota</taxon>
        <taxon>Actinomycetes</taxon>
        <taxon>Kitasatosporales</taxon>
        <taxon>Streptomycetaceae</taxon>
        <taxon>Streptomyces</taxon>
    </lineage>
</organism>
<dbReference type="InterPro" id="IPR005182">
    <property type="entry name" value="YdbS-like_PH"/>
</dbReference>
<dbReference type="AlphaFoldDB" id="A0A7W3WI06"/>